<organism evidence="1 2">
    <name type="scientific">Clostridium punense</name>
    <dbReference type="NCBI Taxonomy" id="1054297"/>
    <lineage>
        <taxon>Bacteria</taxon>
        <taxon>Bacillati</taxon>
        <taxon>Bacillota</taxon>
        <taxon>Clostridia</taxon>
        <taxon>Eubacteriales</taxon>
        <taxon>Clostridiaceae</taxon>
        <taxon>Clostridium</taxon>
    </lineage>
</organism>
<accession>A0ABS4K7J9</accession>
<protein>
    <submittedName>
        <fullName evidence="1">Uncharacterized protein</fullName>
    </submittedName>
</protein>
<reference evidence="1 2" key="1">
    <citation type="submission" date="2021-03" db="EMBL/GenBank/DDBJ databases">
        <title>Genomic Encyclopedia of Type Strains, Phase IV (KMG-IV): sequencing the most valuable type-strain genomes for metagenomic binning, comparative biology and taxonomic classification.</title>
        <authorList>
            <person name="Goeker M."/>
        </authorList>
    </citation>
    <scope>NUCLEOTIDE SEQUENCE [LARGE SCALE GENOMIC DNA]</scope>
    <source>
        <strain evidence="1 2">DSM 28650</strain>
    </source>
</reference>
<dbReference type="RefSeq" id="WP_021285542.1">
    <property type="nucleotide sequence ID" value="NZ_JAGGLL010000025.1"/>
</dbReference>
<dbReference type="EMBL" id="JAGGLL010000025">
    <property type="protein sequence ID" value="MBP2023211.1"/>
    <property type="molecule type" value="Genomic_DNA"/>
</dbReference>
<evidence type="ECO:0000313" key="2">
    <source>
        <dbReference type="Proteomes" id="UP001519308"/>
    </source>
</evidence>
<comment type="caution">
    <text evidence="1">The sequence shown here is derived from an EMBL/GenBank/DDBJ whole genome shotgun (WGS) entry which is preliminary data.</text>
</comment>
<sequence>MRIFKFSKENNHDNGEGLFEVRIAKDKEFKSVILTNPTDSNCIYIIDKITLLGKFNLNSARYNEVRFYSYEDLKTTDSDYSYDSLKIKFKLHEMESADKLLLYKTNMGSESMNNLIEEDYFLVLPGGVLSIEFANGEKDVFFKLMVKKEVL</sequence>
<keyword evidence="2" id="KW-1185">Reference proteome</keyword>
<evidence type="ECO:0000313" key="1">
    <source>
        <dbReference type="EMBL" id="MBP2023211.1"/>
    </source>
</evidence>
<dbReference type="Proteomes" id="UP001519308">
    <property type="component" value="Unassembled WGS sequence"/>
</dbReference>
<name>A0ABS4K7J9_9CLOT</name>
<proteinExistence type="predicted"/>
<gene>
    <name evidence="1" type="ORF">J2Z44_003048</name>
</gene>